<dbReference type="PANTHER" id="PTHR10762">
    <property type="entry name" value="DIPHTHAMIDE BIOSYNTHESIS PROTEIN"/>
    <property type="match status" value="1"/>
</dbReference>
<dbReference type="InterPro" id="IPR016435">
    <property type="entry name" value="DPH1/DPH2"/>
</dbReference>
<comment type="caution">
    <text evidence="10">The sequence shown here is derived from an EMBL/GenBank/DDBJ whole genome shotgun (WGS) entry which is preliminary data.</text>
</comment>
<dbReference type="GO" id="GO:0051536">
    <property type="term" value="F:iron-sulfur cluster binding"/>
    <property type="evidence" value="ECO:0007669"/>
    <property type="project" value="UniProtKB-KW"/>
</dbReference>
<dbReference type="GO" id="GO:0090560">
    <property type="term" value="F:2-(3-amino-3-carboxypropyl)histidine synthase activity"/>
    <property type="evidence" value="ECO:0007669"/>
    <property type="project" value="InterPro"/>
</dbReference>
<sequence>MTSTFSTDSSAQLLIKSLIAYDAINESEIAEVYEFERTLQWIKENNLKRVALQFPDELLVDSINIYQKLEELCDIPLYLMADTTFGSCCVDEIGAEHGVCDGIIHYGSACLSSTIRFPSLHIFGRRRLDIEDFMKHLKSNYRDNNVKTLIFAESAYTYAVDTILSTVQKEFKNMRSIQSSCHVEGSEGEEGLFIGSEENGMLPRLTLQYNHLQWSTYDPQTKKFLKHSTIPRKLMMKRFHLVEKAKDARIIGILVGTLGVKGYNEALDHIRTLIKKRGKKCYTLAVGKLNPAKLANFPEVDVFVLVACPDTVLIDSKSFYKPVLTMYELELALNSNRDPSAGFEYVAEFSNLLPGGKEYVEASETVEDDECADVSLITGGIRYLSSRTDDSDETSTNQAITTRAPLGVATYARDAGEFLENRSWRGLEQKLGETPVSEIKEGRRGIALGYTHEPS</sequence>
<evidence type="ECO:0000256" key="8">
    <source>
        <dbReference type="ARBA" id="ARBA00045159"/>
    </source>
</evidence>
<keyword evidence="11" id="KW-1185">Reference proteome</keyword>
<dbReference type="NCBIfam" id="TIGR00272">
    <property type="entry name" value="DPH2"/>
    <property type="match status" value="1"/>
</dbReference>
<dbReference type="InterPro" id="IPR042263">
    <property type="entry name" value="DPH1/DPH2_1"/>
</dbReference>
<evidence type="ECO:0000256" key="4">
    <source>
        <dbReference type="ARBA" id="ARBA00021914"/>
    </source>
</evidence>
<gene>
    <name evidence="10" type="ORF">DGYR_LOCUS11539</name>
</gene>
<comment type="pathway">
    <text evidence="2 9">Protein modification; peptidyl-diphthamide biosynthesis.</text>
</comment>
<dbReference type="SFLD" id="SFLDS00032">
    <property type="entry name" value="Radical_SAM_3-amino-3-carboxyp"/>
    <property type="match status" value="1"/>
</dbReference>
<dbReference type="Gene3D" id="3.40.50.11840">
    <property type="entry name" value="Diphthamide synthesis DPH1/DPH2 domain 1"/>
    <property type="match status" value="1"/>
</dbReference>
<dbReference type="FunFam" id="3.40.50.11840:FF:000002">
    <property type="entry name" value="2-(3-amino-3-carboxypropyl)histidine synthase subunit 2"/>
    <property type="match status" value="1"/>
</dbReference>
<evidence type="ECO:0000256" key="3">
    <source>
        <dbReference type="ARBA" id="ARBA00006179"/>
    </source>
</evidence>
<dbReference type="InterPro" id="IPR010014">
    <property type="entry name" value="DHP2"/>
</dbReference>
<dbReference type="EMBL" id="CAJFCJ010000019">
    <property type="protein sequence ID" value="CAD5123911.1"/>
    <property type="molecule type" value="Genomic_DNA"/>
</dbReference>
<name>A0A7I8W8I2_9ANNE</name>
<dbReference type="NCBIfam" id="TIGR00322">
    <property type="entry name" value="diphth2_R"/>
    <property type="match status" value="1"/>
</dbReference>
<keyword evidence="5 9" id="KW-0479">Metal-binding</keyword>
<dbReference type="PANTHER" id="PTHR10762:SF2">
    <property type="entry name" value="2-(3-AMINO-3-CARBOXYPROPYL)HISTIDINE SYNTHASE SUBUNIT 2"/>
    <property type="match status" value="1"/>
</dbReference>
<reference evidence="10 11" key="1">
    <citation type="submission" date="2020-08" db="EMBL/GenBank/DDBJ databases">
        <authorList>
            <person name="Hejnol A."/>
        </authorList>
    </citation>
    <scope>NUCLEOTIDE SEQUENCE [LARGE SCALE GENOMIC DNA]</scope>
</reference>
<dbReference type="Proteomes" id="UP000549394">
    <property type="component" value="Unassembled WGS sequence"/>
</dbReference>
<proteinExistence type="inferred from homology"/>
<protein>
    <recommendedName>
        <fullName evidence="4 9">2-(3-amino-3-carboxypropyl)histidine synthase subunit 2</fullName>
    </recommendedName>
</protein>
<evidence type="ECO:0000256" key="9">
    <source>
        <dbReference type="RuleBase" id="RU364133"/>
    </source>
</evidence>
<comment type="similarity">
    <text evidence="3 9">Belongs to the DPH1/DPH2 family. DPH2 subfamily.</text>
</comment>
<keyword evidence="6 9" id="KW-0408">Iron</keyword>
<dbReference type="InterPro" id="IPR042265">
    <property type="entry name" value="DPH1/DPH2_3"/>
</dbReference>
<dbReference type="UniPathway" id="UPA00559"/>
<dbReference type="FunFam" id="3.40.50.11860:FF:000001">
    <property type="entry name" value="2-(3-amino-3-carboxypropyl)histidine synthase subunit 2"/>
    <property type="match status" value="1"/>
</dbReference>
<organism evidence="10 11">
    <name type="scientific">Dimorphilus gyrociliatus</name>
    <dbReference type="NCBI Taxonomy" id="2664684"/>
    <lineage>
        <taxon>Eukaryota</taxon>
        <taxon>Metazoa</taxon>
        <taxon>Spiralia</taxon>
        <taxon>Lophotrochozoa</taxon>
        <taxon>Annelida</taxon>
        <taxon>Polychaeta</taxon>
        <taxon>Polychaeta incertae sedis</taxon>
        <taxon>Dinophilidae</taxon>
        <taxon>Dimorphilus</taxon>
    </lineage>
</organism>
<evidence type="ECO:0000313" key="10">
    <source>
        <dbReference type="EMBL" id="CAD5123911.1"/>
    </source>
</evidence>
<evidence type="ECO:0000313" key="11">
    <source>
        <dbReference type="Proteomes" id="UP000549394"/>
    </source>
</evidence>
<evidence type="ECO:0000256" key="6">
    <source>
        <dbReference type="ARBA" id="ARBA00023004"/>
    </source>
</evidence>
<dbReference type="Gene3D" id="3.40.50.11860">
    <property type="entry name" value="Diphthamide synthesis DPH1/DPH2 domain 3"/>
    <property type="match status" value="1"/>
</dbReference>
<dbReference type="Pfam" id="PF01866">
    <property type="entry name" value="Diphthamide_syn"/>
    <property type="match status" value="1"/>
</dbReference>
<evidence type="ECO:0000256" key="2">
    <source>
        <dbReference type="ARBA" id="ARBA00005156"/>
    </source>
</evidence>
<dbReference type="SFLD" id="SFLDG01121">
    <property type="entry name" value="Diphthamide_biosynthesis"/>
    <property type="match status" value="1"/>
</dbReference>
<dbReference type="AlphaFoldDB" id="A0A7I8W8I2"/>
<dbReference type="GO" id="GO:0046872">
    <property type="term" value="F:metal ion binding"/>
    <property type="evidence" value="ECO:0007669"/>
    <property type="project" value="UniProtKB-KW"/>
</dbReference>
<keyword evidence="7 9" id="KW-0411">Iron-sulfur</keyword>
<comment type="function">
    <text evidence="8 9">Required for the first step of diphthamide biosynthesis, a post-translational modification of histidine which occurs in elongation factor 2. DPH1 and DPH2 transfer a 3-amino-3-carboxypropyl (ACP) group from S-adenosyl-L-methionine (SAM) to a histidine residue, the reaction is assisted by a reduction system comprising DPH3 and a NADH-dependent reductase. Facilitates the reduction of the catalytic iron-sulfur cluster found in the DPH1 subunit.</text>
</comment>
<evidence type="ECO:0000256" key="5">
    <source>
        <dbReference type="ARBA" id="ARBA00022723"/>
    </source>
</evidence>
<comment type="cofactor">
    <cofactor evidence="1">
        <name>[4Fe-4S] cluster</name>
        <dbReference type="ChEBI" id="CHEBI:49883"/>
    </cofactor>
</comment>
<accession>A0A7I8W8I2</accession>
<evidence type="ECO:0000256" key="1">
    <source>
        <dbReference type="ARBA" id="ARBA00001966"/>
    </source>
</evidence>
<dbReference type="OrthoDB" id="449241at2759"/>
<dbReference type="GO" id="GO:0017183">
    <property type="term" value="P:protein histidyl modification to diphthamide"/>
    <property type="evidence" value="ECO:0007669"/>
    <property type="project" value="UniProtKB-UniPathway"/>
</dbReference>
<evidence type="ECO:0000256" key="7">
    <source>
        <dbReference type="ARBA" id="ARBA00023014"/>
    </source>
</evidence>